<gene>
    <name evidence="1" type="ORF">APZ42_009170</name>
</gene>
<accession>A0A164E661</accession>
<dbReference type="AlphaFoldDB" id="A0A164E661"/>
<dbReference type="Proteomes" id="UP000076858">
    <property type="component" value="Unassembled WGS sequence"/>
</dbReference>
<reference evidence="1 2" key="1">
    <citation type="submission" date="2016-03" db="EMBL/GenBank/DDBJ databases">
        <title>EvidentialGene: Evidence-directed Construction of Genes on Genomes.</title>
        <authorList>
            <person name="Gilbert D.G."/>
            <person name="Choi J.-H."/>
            <person name="Mockaitis K."/>
            <person name="Colbourne J."/>
            <person name="Pfrender M."/>
        </authorList>
    </citation>
    <scope>NUCLEOTIDE SEQUENCE [LARGE SCALE GENOMIC DNA]</scope>
    <source>
        <strain evidence="1 2">Xinb3</strain>
        <tissue evidence="1">Complete organism</tissue>
    </source>
</reference>
<dbReference type="EMBL" id="LRGB01024846">
    <property type="protein sequence ID" value="KZR96471.1"/>
    <property type="molecule type" value="Genomic_DNA"/>
</dbReference>
<protein>
    <submittedName>
        <fullName evidence="1">Uncharacterized protein</fullName>
    </submittedName>
</protein>
<comment type="caution">
    <text evidence="1">The sequence shown here is derived from an EMBL/GenBank/DDBJ whole genome shotgun (WGS) entry which is preliminary data.</text>
</comment>
<organism evidence="1 2">
    <name type="scientific">Daphnia magna</name>
    <dbReference type="NCBI Taxonomy" id="35525"/>
    <lineage>
        <taxon>Eukaryota</taxon>
        <taxon>Metazoa</taxon>
        <taxon>Ecdysozoa</taxon>
        <taxon>Arthropoda</taxon>
        <taxon>Crustacea</taxon>
        <taxon>Branchiopoda</taxon>
        <taxon>Diplostraca</taxon>
        <taxon>Cladocera</taxon>
        <taxon>Anomopoda</taxon>
        <taxon>Daphniidae</taxon>
        <taxon>Daphnia</taxon>
    </lineage>
</organism>
<evidence type="ECO:0000313" key="1">
    <source>
        <dbReference type="EMBL" id="KZR96471.1"/>
    </source>
</evidence>
<name>A0A164E661_9CRUS</name>
<evidence type="ECO:0000313" key="2">
    <source>
        <dbReference type="Proteomes" id="UP000076858"/>
    </source>
</evidence>
<proteinExistence type="predicted"/>
<sequence length="131" mass="15086">MKEVDASKTVTEMSEKVMNINDLKTTGNIKSMDPLRKMRILVKLSKTKISKFSKIPLKNNRMLVRKLRRHVNGLEKKLKDIENLIGLQVINLCKSEERMTDAVKALVNVFEEELDKHSEHNAQADVVVVRM</sequence>
<keyword evidence="2" id="KW-1185">Reference proteome</keyword>
<dbReference type="OrthoDB" id="8948150at2759"/>